<evidence type="ECO:0000313" key="2">
    <source>
        <dbReference type="EMBL" id="TZG26535.1"/>
    </source>
</evidence>
<reference evidence="2 3" key="1">
    <citation type="submission" date="2019-08" db="EMBL/GenBank/DDBJ databases">
        <authorList>
            <person name="Wang G."/>
            <person name="Xu Z."/>
        </authorList>
    </citation>
    <scope>NUCLEOTIDE SEQUENCE [LARGE SCALE GENOMIC DNA]</scope>
    <source>
        <strain evidence="2 3">ZX</strain>
    </source>
</reference>
<organism evidence="2 3">
    <name type="scientific">Sphingomonas montanisoli</name>
    <dbReference type="NCBI Taxonomy" id="2606412"/>
    <lineage>
        <taxon>Bacteria</taxon>
        <taxon>Pseudomonadati</taxon>
        <taxon>Pseudomonadota</taxon>
        <taxon>Alphaproteobacteria</taxon>
        <taxon>Sphingomonadales</taxon>
        <taxon>Sphingomonadaceae</taxon>
        <taxon>Sphingomonas</taxon>
    </lineage>
</organism>
<dbReference type="Proteomes" id="UP000322077">
    <property type="component" value="Unassembled WGS sequence"/>
</dbReference>
<feature type="domain" description="DUF4142" evidence="1">
    <location>
        <begin position="3"/>
        <end position="137"/>
    </location>
</feature>
<keyword evidence="3" id="KW-1185">Reference proteome</keyword>
<accession>A0A5D9C975</accession>
<dbReference type="EMBL" id="VTOU01000003">
    <property type="protein sequence ID" value="TZG26535.1"/>
    <property type="molecule type" value="Genomic_DNA"/>
</dbReference>
<protein>
    <submittedName>
        <fullName evidence="2">DUF4142 domain-containing protein</fullName>
    </submittedName>
</protein>
<dbReference type="Gene3D" id="1.20.1260.10">
    <property type="match status" value="1"/>
</dbReference>
<dbReference type="AlphaFoldDB" id="A0A5D9C975"/>
<comment type="caution">
    <text evidence="2">The sequence shown here is derived from an EMBL/GenBank/DDBJ whole genome shotgun (WGS) entry which is preliminary data.</text>
</comment>
<dbReference type="InterPro" id="IPR012347">
    <property type="entry name" value="Ferritin-like"/>
</dbReference>
<dbReference type="InterPro" id="IPR025419">
    <property type="entry name" value="DUF4142"/>
</dbReference>
<evidence type="ECO:0000313" key="3">
    <source>
        <dbReference type="Proteomes" id="UP000322077"/>
    </source>
</evidence>
<evidence type="ECO:0000259" key="1">
    <source>
        <dbReference type="Pfam" id="PF13628"/>
    </source>
</evidence>
<dbReference type="Pfam" id="PF13628">
    <property type="entry name" value="DUF4142"/>
    <property type="match status" value="1"/>
</dbReference>
<proteinExistence type="predicted"/>
<gene>
    <name evidence="2" type="ORF">FYJ91_12160</name>
</gene>
<sequence length="138" mass="14573">MTPADYVATAGASDLYERTSSQIVLETTSDPKVREFATMMLSAHRDSTADVKAAAAKSKVKAGPPMLTPTQAEMVAQLKAETGAARDATYIAQQKAAHGQALNVQKAYAADGTAMPLKLAAGRIVPVVEHHIMMLMAM</sequence>
<name>A0A5D9C975_9SPHN</name>